<accession>A0A9D5X3K6</accession>
<dbReference type="Pfam" id="PF02875">
    <property type="entry name" value="Mur_ligase_C"/>
    <property type="match status" value="1"/>
</dbReference>
<keyword evidence="3" id="KW-0547">Nucleotide-binding</keyword>
<keyword evidence="4" id="KW-0067">ATP-binding</keyword>
<evidence type="ECO:0000256" key="3">
    <source>
        <dbReference type="ARBA" id="ARBA00022741"/>
    </source>
</evidence>
<feature type="non-terminal residue" evidence="6">
    <location>
        <position position="1"/>
    </location>
</feature>
<dbReference type="InterPro" id="IPR036615">
    <property type="entry name" value="Mur_ligase_C_dom_sf"/>
</dbReference>
<dbReference type="PANTHER" id="PTHR43692">
    <property type="entry name" value="UDP-N-ACETYLMURAMOYLALANINE--D-GLUTAMATE LIGASE"/>
    <property type="match status" value="1"/>
</dbReference>
<dbReference type="GO" id="GO:0005524">
    <property type="term" value="F:ATP binding"/>
    <property type="evidence" value="ECO:0007669"/>
    <property type="project" value="UniProtKB-KW"/>
</dbReference>
<keyword evidence="1" id="KW-0963">Cytoplasm</keyword>
<dbReference type="GO" id="GO:0005737">
    <property type="term" value="C:cytoplasm"/>
    <property type="evidence" value="ECO:0007669"/>
    <property type="project" value="InterPro"/>
</dbReference>
<keyword evidence="2 6" id="KW-0436">Ligase</keyword>
<evidence type="ECO:0000256" key="2">
    <source>
        <dbReference type="ARBA" id="ARBA00022598"/>
    </source>
</evidence>
<evidence type="ECO:0000259" key="5">
    <source>
        <dbReference type="Pfam" id="PF02875"/>
    </source>
</evidence>
<name>A0A9D5X3K6_9ACTN</name>
<gene>
    <name evidence="6" type="ORF">HXK24_03425</name>
</gene>
<feature type="domain" description="Mur ligase C-terminal" evidence="5">
    <location>
        <begin position="94"/>
        <end position="211"/>
    </location>
</feature>
<protein>
    <submittedName>
        <fullName evidence="6">UDP-N-acetylmuramoyl-L-alanine--D-glutamate ligase</fullName>
    </submittedName>
</protein>
<dbReference type="InterPro" id="IPR036565">
    <property type="entry name" value="Mur-like_cat_sf"/>
</dbReference>
<evidence type="ECO:0000313" key="7">
    <source>
        <dbReference type="Proteomes" id="UP000787322"/>
    </source>
</evidence>
<dbReference type="Proteomes" id="UP000787322">
    <property type="component" value="Unassembled WGS sequence"/>
</dbReference>
<dbReference type="InterPro" id="IPR005762">
    <property type="entry name" value="MurD"/>
</dbReference>
<dbReference type="GO" id="GO:0008360">
    <property type="term" value="P:regulation of cell shape"/>
    <property type="evidence" value="ECO:0007669"/>
    <property type="project" value="InterPro"/>
</dbReference>
<dbReference type="GO" id="GO:0051301">
    <property type="term" value="P:cell division"/>
    <property type="evidence" value="ECO:0007669"/>
    <property type="project" value="InterPro"/>
</dbReference>
<comment type="caution">
    <text evidence="6">The sequence shown here is derived from an EMBL/GenBank/DDBJ whole genome shotgun (WGS) entry which is preliminary data.</text>
</comment>
<evidence type="ECO:0000313" key="6">
    <source>
        <dbReference type="EMBL" id="MBF4802860.1"/>
    </source>
</evidence>
<evidence type="ECO:0000256" key="4">
    <source>
        <dbReference type="ARBA" id="ARBA00022840"/>
    </source>
</evidence>
<proteinExistence type="predicted"/>
<dbReference type="SUPFAM" id="SSF53623">
    <property type="entry name" value="MurD-like peptide ligases, catalytic domain"/>
    <property type="match status" value="1"/>
</dbReference>
<dbReference type="Gene3D" id="3.40.1190.10">
    <property type="entry name" value="Mur-like, catalytic domain"/>
    <property type="match status" value="1"/>
</dbReference>
<dbReference type="Gene3D" id="3.90.190.20">
    <property type="entry name" value="Mur ligase, C-terminal domain"/>
    <property type="match status" value="1"/>
</dbReference>
<organism evidence="6 7">
    <name type="scientific">Lancefieldella parvula</name>
    <dbReference type="NCBI Taxonomy" id="1382"/>
    <lineage>
        <taxon>Bacteria</taxon>
        <taxon>Bacillati</taxon>
        <taxon>Actinomycetota</taxon>
        <taxon>Coriobacteriia</taxon>
        <taxon>Coriobacteriales</taxon>
        <taxon>Atopobiaceae</taxon>
        <taxon>Lancefieldella</taxon>
    </lineage>
</organism>
<evidence type="ECO:0000256" key="1">
    <source>
        <dbReference type="ARBA" id="ARBA00022490"/>
    </source>
</evidence>
<dbReference type="GO" id="GO:0008764">
    <property type="term" value="F:UDP-N-acetylmuramoylalanine-D-glutamate ligase activity"/>
    <property type="evidence" value="ECO:0007669"/>
    <property type="project" value="UniProtKB-EC"/>
</dbReference>
<dbReference type="PANTHER" id="PTHR43692:SF1">
    <property type="entry name" value="UDP-N-ACETYLMURAMOYLALANINE--D-GLUTAMATE LIGASE"/>
    <property type="match status" value="1"/>
</dbReference>
<dbReference type="EMBL" id="JABZGU010000060">
    <property type="protein sequence ID" value="MBF4802860.1"/>
    <property type="molecule type" value="Genomic_DNA"/>
</dbReference>
<sequence length="241" mass="25893">FCQDGSYRLEARGIAVCHLAQTDPGTQNAAFVRNGALVVRLSGKEMELVAADALHIRGAHNALNALAAAACGLFLGLDIVSIRHALLDFMPLEHRIEPVDTVNGVLYVNDSKATNTDSVEKSLTSFPGKNVILLLGGHDKGTELDEFAQKVSATCAYAICFGEAGPRFAEALRRVSDGRAEVVEEPHMHEAFDRAVELARPGSVVLLSPACSSFDEFTGMAQRGRVFKQLVADLTQKESGR</sequence>
<reference evidence="6" key="1">
    <citation type="submission" date="2020-04" db="EMBL/GenBank/DDBJ databases">
        <title>Deep metagenomics examines the oral microbiome during advanced dental caries in children, revealing novel taxa and co-occurrences with host molecules.</title>
        <authorList>
            <person name="Baker J.L."/>
            <person name="Morton J.T."/>
            <person name="Dinis M."/>
            <person name="Alvarez R."/>
            <person name="Tran N.C."/>
            <person name="Knight R."/>
            <person name="Edlund A."/>
        </authorList>
    </citation>
    <scope>NUCLEOTIDE SEQUENCE</scope>
    <source>
        <strain evidence="6">JCVI_3_bin.11</strain>
    </source>
</reference>
<dbReference type="AlphaFoldDB" id="A0A9D5X3K6"/>
<dbReference type="SUPFAM" id="SSF53244">
    <property type="entry name" value="MurD-like peptide ligases, peptide-binding domain"/>
    <property type="match status" value="1"/>
</dbReference>
<dbReference type="InterPro" id="IPR004101">
    <property type="entry name" value="Mur_ligase_C"/>
</dbReference>